<comment type="subcellular location">
    <subcellularLocation>
        <location evidence="1">Vacuole membrane</location>
        <topology evidence="1">Single-pass type II membrane protein</topology>
    </subcellularLocation>
</comment>
<keyword evidence="10 14" id="KW-1133">Transmembrane helix</keyword>
<evidence type="ECO:0008006" key="19">
    <source>
        <dbReference type="Google" id="ProtNLM"/>
    </source>
</evidence>
<evidence type="ECO:0000256" key="1">
    <source>
        <dbReference type="ARBA" id="ARBA00004576"/>
    </source>
</evidence>
<sequence length="893" mass="99463">MSRTQYEPLSQDQDGELEQDFLTLKDRPAPIQIRPPTYYGDGPFDPPSSDEEDETLLEKRPPSSPGIAELGNAISSRRPTSLRLLVISLASLVALSGIIGIIAAHTYVGPTYHTPGVKKFSMDHVFNGTFAADRRSLAWVPEAGDGVFSIWEDGFIRLVDLKTNTTRSLVYAFDVKSPNGLPLSWADWKLSPDMKYILVKSDHRKLWRWSSFGNYYIHEIDTKKTKPLIPPTNPPTVAYATWSPTGESIAYVTGNDLYILPSPASSAPIRITTTGSTSIFNGVPSWVYEEEILSANFALWFSPSSSKLAFLTFDESLVDVFTFPIYNPTENSDEVVPYPSEVKMKYPKPGYPNPVVEIAVFDLSTYMEAGDSDVQLLTLDWAGRHIDDDSIISEIKWVSDDVLILKELNRVADNGSVVLFENLSKLSTLSLAERERGTVVRKLGKNGEEGDDGWVDNFQNIYALPSTLVSSLSAGTVAAAYLDVLPTPEGFNHLALFSPASSSTPIWLTSGEWEVTNNGVTGVDIENGIIYFEAATPLSTSRHLYSVPIPSLNPTTKEKPTIVPPTLLTDASEEAYYSADFSPQAGFYLLSYLGPSIPNQKVVQVADTAFEYVLTTNERLLNVTEEYEAPTVLYSTIEVDGYELNVKEIRPPRMDDSGRTKYPVLFRVYGGPWSQLVDLTFTRGDWHEYLACGHSYIIVTVDGRGTGYKGRKLRNPVRGNLGFWETKDQIAAARVWASKEYVDPKRIGIWGWSYGGFMSAKVVEADAGIHSLAMSVAPVTSWRLYDSIYTERYMGLPDLNPGGYINASISNVTAFQKVDYLLAHGSADDNVHFANSAHLLDMFTKARVRNFRFRMFTDSDHGINRRGANREVYEYMTAFLLEKWGKGGRKRGW</sequence>
<evidence type="ECO:0000313" key="18">
    <source>
        <dbReference type="Proteomes" id="UP000623467"/>
    </source>
</evidence>
<evidence type="ECO:0000256" key="6">
    <source>
        <dbReference type="ARBA" id="ARBA00022692"/>
    </source>
</evidence>
<name>A0A8H6Z573_9AGAR</name>
<dbReference type="GO" id="GO:0004177">
    <property type="term" value="F:aminopeptidase activity"/>
    <property type="evidence" value="ECO:0007669"/>
    <property type="project" value="UniProtKB-KW"/>
</dbReference>
<evidence type="ECO:0000256" key="5">
    <source>
        <dbReference type="ARBA" id="ARBA00022670"/>
    </source>
</evidence>
<evidence type="ECO:0000256" key="11">
    <source>
        <dbReference type="ARBA" id="ARBA00023136"/>
    </source>
</evidence>
<keyword evidence="7" id="KW-0378">Hydrolase</keyword>
<evidence type="ECO:0000256" key="14">
    <source>
        <dbReference type="SAM" id="Phobius"/>
    </source>
</evidence>
<dbReference type="GO" id="GO:0005886">
    <property type="term" value="C:plasma membrane"/>
    <property type="evidence" value="ECO:0007669"/>
    <property type="project" value="TreeGrafter"/>
</dbReference>
<feature type="transmembrane region" description="Helical" evidence="14">
    <location>
        <begin position="84"/>
        <end position="108"/>
    </location>
</feature>
<accession>A0A8H6Z573</accession>
<protein>
    <recommendedName>
        <fullName evidence="19">Dipeptidyl aminopeptidase</fullName>
    </recommendedName>
</protein>
<evidence type="ECO:0000256" key="8">
    <source>
        <dbReference type="ARBA" id="ARBA00022825"/>
    </source>
</evidence>
<dbReference type="PROSITE" id="PS00708">
    <property type="entry name" value="PRO_ENDOPEP_SER"/>
    <property type="match status" value="1"/>
</dbReference>
<evidence type="ECO:0000259" key="15">
    <source>
        <dbReference type="Pfam" id="PF00326"/>
    </source>
</evidence>
<evidence type="ECO:0000256" key="2">
    <source>
        <dbReference type="ARBA" id="ARBA00006150"/>
    </source>
</evidence>
<reference evidence="17" key="1">
    <citation type="submission" date="2020-05" db="EMBL/GenBank/DDBJ databases">
        <title>Mycena genomes resolve the evolution of fungal bioluminescence.</title>
        <authorList>
            <person name="Tsai I.J."/>
        </authorList>
    </citation>
    <scope>NUCLEOTIDE SEQUENCE</scope>
    <source>
        <strain evidence="17">160909Yilan</strain>
    </source>
</reference>
<comment type="similarity">
    <text evidence="2">Belongs to the peptidase S9B family.</text>
</comment>
<dbReference type="GO" id="GO:0006508">
    <property type="term" value="P:proteolysis"/>
    <property type="evidence" value="ECO:0007669"/>
    <property type="project" value="UniProtKB-KW"/>
</dbReference>
<evidence type="ECO:0000256" key="4">
    <source>
        <dbReference type="ARBA" id="ARBA00022554"/>
    </source>
</evidence>
<dbReference type="EMBL" id="JACAZH010000004">
    <property type="protein sequence ID" value="KAF7370927.1"/>
    <property type="molecule type" value="Genomic_DNA"/>
</dbReference>
<evidence type="ECO:0000256" key="10">
    <source>
        <dbReference type="ARBA" id="ARBA00022989"/>
    </source>
</evidence>
<feature type="region of interest" description="Disordered" evidence="13">
    <location>
        <begin position="1"/>
        <end position="68"/>
    </location>
</feature>
<evidence type="ECO:0000259" key="16">
    <source>
        <dbReference type="Pfam" id="PF00930"/>
    </source>
</evidence>
<keyword evidence="8" id="KW-0720">Serine protease</keyword>
<gene>
    <name evidence="17" type="ORF">MSAN_00726600</name>
</gene>
<dbReference type="InterPro" id="IPR001375">
    <property type="entry name" value="Peptidase_S9_cat"/>
</dbReference>
<dbReference type="AlphaFoldDB" id="A0A8H6Z573"/>
<dbReference type="GO" id="GO:0008239">
    <property type="term" value="F:dipeptidyl-peptidase activity"/>
    <property type="evidence" value="ECO:0007669"/>
    <property type="project" value="TreeGrafter"/>
</dbReference>
<dbReference type="InterPro" id="IPR050278">
    <property type="entry name" value="Serine_Prot_S9B/DPPIV"/>
</dbReference>
<evidence type="ECO:0000256" key="9">
    <source>
        <dbReference type="ARBA" id="ARBA00022968"/>
    </source>
</evidence>
<keyword evidence="5" id="KW-0645">Protease</keyword>
<keyword evidence="3" id="KW-0031">Aminopeptidase</keyword>
<dbReference type="FunFam" id="3.40.50.1820:FF:000003">
    <property type="entry name" value="Dipeptidyl peptidase 4"/>
    <property type="match status" value="1"/>
</dbReference>
<dbReference type="PANTHER" id="PTHR11731">
    <property type="entry name" value="PROTEASE FAMILY S9B,C DIPEPTIDYL-PEPTIDASE IV-RELATED"/>
    <property type="match status" value="1"/>
</dbReference>
<keyword evidence="6 14" id="KW-0812">Transmembrane</keyword>
<dbReference type="Gene3D" id="2.140.10.30">
    <property type="entry name" value="Dipeptidylpeptidase IV, N-terminal domain"/>
    <property type="match status" value="1"/>
</dbReference>
<evidence type="ECO:0000256" key="7">
    <source>
        <dbReference type="ARBA" id="ARBA00022801"/>
    </source>
</evidence>
<dbReference type="GO" id="GO:0004252">
    <property type="term" value="F:serine-type endopeptidase activity"/>
    <property type="evidence" value="ECO:0007669"/>
    <property type="project" value="InterPro"/>
</dbReference>
<dbReference type="Gene3D" id="3.40.50.1820">
    <property type="entry name" value="alpha/beta hydrolase"/>
    <property type="match status" value="1"/>
</dbReference>
<feature type="domain" description="Dipeptidylpeptidase IV N-terminal" evidence="16">
    <location>
        <begin position="191"/>
        <end position="598"/>
    </location>
</feature>
<dbReference type="InterPro" id="IPR002471">
    <property type="entry name" value="Pept_S9_AS"/>
</dbReference>
<keyword evidence="11 14" id="KW-0472">Membrane</keyword>
<dbReference type="InterPro" id="IPR029058">
    <property type="entry name" value="AB_hydrolase_fold"/>
</dbReference>
<dbReference type="InterPro" id="IPR002469">
    <property type="entry name" value="Peptidase_S9B_N"/>
</dbReference>
<keyword evidence="12" id="KW-0325">Glycoprotein</keyword>
<organism evidence="17 18">
    <name type="scientific">Mycena sanguinolenta</name>
    <dbReference type="NCBI Taxonomy" id="230812"/>
    <lineage>
        <taxon>Eukaryota</taxon>
        <taxon>Fungi</taxon>
        <taxon>Dikarya</taxon>
        <taxon>Basidiomycota</taxon>
        <taxon>Agaricomycotina</taxon>
        <taxon>Agaricomycetes</taxon>
        <taxon>Agaricomycetidae</taxon>
        <taxon>Agaricales</taxon>
        <taxon>Marasmiineae</taxon>
        <taxon>Mycenaceae</taxon>
        <taxon>Mycena</taxon>
    </lineage>
</organism>
<dbReference type="GO" id="GO:0005774">
    <property type="term" value="C:vacuolar membrane"/>
    <property type="evidence" value="ECO:0007669"/>
    <property type="project" value="UniProtKB-SubCell"/>
</dbReference>
<proteinExistence type="inferred from homology"/>
<evidence type="ECO:0000256" key="13">
    <source>
        <dbReference type="SAM" id="MobiDB-lite"/>
    </source>
</evidence>
<keyword evidence="9" id="KW-0735">Signal-anchor</keyword>
<evidence type="ECO:0000313" key="17">
    <source>
        <dbReference type="EMBL" id="KAF7370927.1"/>
    </source>
</evidence>
<dbReference type="Pfam" id="PF00930">
    <property type="entry name" value="DPPIV_N"/>
    <property type="match status" value="1"/>
</dbReference>
<dbReference type="Pfam" id="PF00326">
    <property type="entry name" value="Peptidase_S9"/>
    <property type="match status" value="1"/>
</dbReference>
<evidence type="ECO:0000256" key="3">
    <source>
        <dbReference type="ARBA" id="ARBA00022438"/>
    </source>
</evidence>
<dbReference type="SUPFAM" id="SSF82171">
    <property type="entry name" value="DPP6 N-terminal domain-like"/>
    <property type="match status" value="1"/>
</dbReference>
<dbReference type="Proteomes" id="UP000623467">
    <property type="component" value="Unassembled WGS sequence"/>
</dbReference>
<evidence type="ECO:0000256" key="12">
    <source>
        <dbReference type="ARBA" id="ARBA00023180"/>
    </source>
</evidence>
<keyword evidence="4" id="KW-0926">Vacuole</keyword>
<keyword evidence="18" id="KW-1185">Reference proteome</keyword>
<feature type="compositionally biased region" description="Polar residues" evidence="13">
    <location>
        <begin position="1"/>
        <end position="12"/>
    </location>
</feature>
<comment type="caution">
    <text evidence="17">The sequence shown here is derived from an EMBL/GenBank/DDBJ whole genome shotgun (WGS) entry which is preliminary data.</text>
</comment>
<dbReference type="PANTHER" id="PTHR11731:SF200">
    <property type="entry name" value="DIPEPTIDYL PEPTIDASE 10, ISOFORM B"/>
    <property type="match status" value="1"/>
</dbReference>
<dbReference type="SUPFAM" id="SSF53474">
    <property type="entry name" value="alpha/beta-Hydrolases"/>
    <property type="match status" value="1"/>
</dbReference>
<feature type="domain" description="Peptidase S9 prolyl oligopeptidase catalytic" evidence="15">
    <location>
        <begin position="685"/>
        <end position="885"/>
    </location>
</feature>
<dbReference type="OrthoDB" id="16520at2759"/>